<dbReference type="InterPro" id="IPR030391">
    <property type="entry name" value="MeTrfase_TrmA_CS"/>
</dbReference>
<dbReference type="PANTHER" id="PTHR11061">
    <property type="entry name" value="RNA M5U METHYLTRANSFERASE"/>
    <property type="match status" value="1"/>
</dbReference>
<protein>
    <submittedName>
        <fullName evidence="10">23S rRNA (Uracil-5-)-methyltransferase RumA</fullName>
    </submittedName>
</protein>
<proteinExistence type="inferred from homology"/>
<dbReference type="Proteomes" id="UP001549037">
    <property type="component" value="Unassembled WGS sequence"/>
</dbReference>
<evidence type="ECO:0000256" key="5">
    <source>
        <dbReference type="ARBA" id="ARBA00023004"/>
    </source>
</evidence>
<dbReference type="PROSITE" id="PS50926">
    <property type="entry name" value="TRAM"/>
    <property type="match status" value="1"/>
</dbReference>
<keyword evidence="6" id="KW-0411">Iron-sulfur</keyword>
<comment type="caution">
    <text evidence="10">The sequence shown here is derived from an EMBL/GenBank/DDBJ whole genome shotgun (WGS) entry which is preliminary data.</text>
</comment>
<dbReference type="EMBL" id="JBEPLN010000040">
    <property type="protein sequence ID" value="MET3635087.1"/>
    <property type="molecule type" value="Genomic_DNA"/>
</dbReference>
<keyword evidence="5" id="KW-0408">Iron</keyword>
<dbReference type="InterPro" id="IPR029063">
    <property type="entry name" value="SAM-dependent_MTases_sf"/>
</dbReference>
<dbReference type="PROSITE" id="PS01230">
    <property type="entry name" value="TRMA_1"/>
    <property type="match status" value="1"/>
</dbReference>
<dbReference type="Gene3D" id="2.40.50.1070">
    <property type="match status" value="1"/>
</dbReference>
<evidence type="ECO:0000256" key="7">
    <source>
        <dbReference type="PROSITE-ProRule" id="PRU01024"/>
    </source>
</evidence>
<evidence type="ECO:0000256" key="3">
    <source>
        <dbReference type="ARBA" id="ARBA00022679"/>
    </source>
</evidence>
<dbReference type="Pfam" id="PF05958">
    <property type="entry name" value="tRNA_U5-meth_tr"/>
    <property type="match status" value="1"/>
</dbReference>
<dbReference type="InterPro" id="IPR002792">
    <property type="entry name" value="TRAM_dom"/>
</dbReference>
<keyword evidence="1" id="KW-0004">4Fe-4S</keyword>
<keyword evidence="3 7" id="KW-0808">Transferase</keyword>
<accession>A0ABV2JH59</accession>
<dbReference type="PROSITE" id="PS01231">
    <property type="entry name" value="TRMA_2"/>
    <property type="match status" value="1"/>
</dbReference>
<dbReference type="InterPro" id="IPR010280">
    <property type="entry name" value="U5_MeTrfase_fam"/>
</dbReference>
<comment type="similarity">
    <text evidence="7">Belongs to the class I-like SAM-binding methyltransferase superfamily. RNA M5U methyltransferase family.</text>
</comment>
<dbReference type="Gene3D" id="3.40.50.150">
    <property type="entry name" value="Vaccinia Virus protein VP39"/>
    <property type="match status" value="1"/>
</dbReference>
<gene>
    <name evidence="10" type="ORF">ABID28_001749</name>
</gene>
<reference evidence="10 11" key="1">
    <citation type="submission" date="2024-06" db="EMBL/GenBank/DDBJ databases">
        <title>Genomic Encyclopedia of Type Strains, Phase IV (KMG-IV): sequencing the most valuable type-strain genomes for metagenomic binning, comparative biology and taxonomic classification.</title>
        <authorList>
            <person name="Goeker M."/>
        </authorList>
    </citation>
    <scope>NUCLEOTIDE SEQUENCE [LARGE SCALE GENOMIC DNA]</scope>
    <source>
        <strain evidence="10 11">DSM 28302</strain>
    </source>
</reference>
<evidence type="ECO:0000256" key="2">
    <source>
        <dbReference type="ARBA" id="ARBA00022603"/>
    </source>
</evidence>
<keyword evidence="1" id="KW-0479">Metal-binding</keyword>
<dbReference type="InterPro" id="IPR012340">
    <property type="entry name" value="NA-bd_OB-fold"/>
</dbReference>
<feature type="binding site" evidence="7">
    <location>
        <position position="333"/>
    </location>
    <ligand>
        <name>S-adenosyl-L-methionine</name>
        <dbReference type="ChEBI" id="CHEBI:59789"/>
    </ligand>
</feature>
<dbReference type="SUPFAM" id="SSF50249">
    <property type="entry name" value="Nucleic acid-binding proteins"/>
    <property type="match status" value="1"/>
</dbReference>
<sequence>MILKLKQRIPLKIKRMGINGEGIGFYKKTLVFVPGALKGEEVFCQVTAVKRNFVEARLLKINKVSPFRVDPACSIYEECGGCQLMHLRYDKQLEFKTDVLAQALKKFKPEGYESFHLKPTLGMEKPVHYRAKLQFQIRQFGQSLKAGLFAEGSHRLVEIRDCLVQDQDTQAIINAVVNLLDKYQIPIYNERKIQGIRTVMVRKAQASGQIQLIFVTSKEVRLGPLIKELTEAFSDIKTIAVNYNRSKTSEIYGVETEIIWGDDAIFEEVLDYSFALSPRAFYQLNPKQTQILYAEAVKALDVTAEDDLIDAYCGVGTIGFAFANTVRSVRGMDIIPEAIADAKRNAASMGFQNTYYEAGLAEELIPKWYSEGYRASALVVDPPRTGLDEKLLGTILKYQPEKMVYVSCNVSTLARDLVKLVGIYEVVYIQSVDMFPHTARTEAVVKLSKRDINHHIDLEINEEDLKDISVKKDATYSEIKDYVFRKFELKVSTLNIAQVKRKLGIIERENYNHSKKENQRVPNCPPKKEQAIIDALTWFGMIE</sequence>
<dbReference type="InterPro" id="IPR030390">
    <property type="entry name" value="MeTrfase_TrmA_AS"/>
</dbReference>
<keyword evidence="4 7" id="KW-0949">S-adenosyl-L-methionine</keyword>
<organism evidence="10 11">
    <name type="scientific">Streptococcus porcorum</name>
    <dbReference type="NCBI Taxonomy" id="701526"/>
    <lineage>
        <taxon>Bacteria</taxon>
        <taxon>Bacillati</taxon>
        <taxon>Bacillota</taxon>
        <taxon>Bacilli</taxon>
        <taxon>Lactobacillales</taxon>
        <taxon>Streptococcaceae</taxon>
        <taxon>Streptococcus</taxon>
    </lineage>
</organism>
<evidence type="ECO:0000313" key="10">
    <source>
        <dbReference type="EMBL" id="MET3635087.1"/>
    </source>
</evidence>
<keyword evidence="2 7" id="KW-0489">Methyltransferase</keyword>
<dbReference type="PROSITE" id="PS51687">
    <property type="entry name" value="SAM_MT_RNA_M5U"/>
    <property type="match status" value="1"/>
</dbReference>
<feature type="domain" description="TRAM" evidence="9">
    <location>
        <begin position="1"/>
        <end position="60"/>
    </location>
</feature>
<evidence type="ECO:0000256" key="4">
    <source>
        <dbReference type="ARBA" id="ARBA00022691"/>
    </source>
</evidence>
<evidence type="ECO:0000256" key="1">
    <source>
        <dbReference type="ARBA" id="ARBA00022485"/>
    </source>
</evidence>
<evidence type="ECO:0000256" key="8">
    <source>
        <dbReference type="PROSITE-ProRule" id="PRU10015"/>
    </source>
</evidence>
<feature type="active site" evidence="8">
    <location>
        <position position="408"/>
    </location>
</feature>
<dbReference type="SUPFAM" id="SSF53335">
    <property type="entry name" value="S-adenosyl-L-methionine-dependent methyltransferases"/>
    <property type="match status" value="1"/>
</dbReference>
<feature type="binding site" evidence="7">
    <location>
        <position position="312"/>
    </location>
    <ligand>
        <name>S-adenosyl-L-methionine</name>
        <dbReference type="ChEBI" id="CHEBI:59789"/>
    </ligand>
</feature>
<keyword evidence="11" id="KW-1185">Reference proteome</keyword>
<feature type="binding site" evidence="7">
    <location>
        <position position="283"/>
    </location>
    <ligand>
        <name>S-adenosyl-L-methionine</name>
        <dbReference type="ChEBI" id="CHEBI:59789"/>
    </ligand>
</feature>
<evidence type="ECO:0000313" key="11">
    <source>
        <dbReference type="Proteomes" id="UP001549037"/>
    </source>
</evidence>
<evidence type="ECO:0000256" key="6">
    <source>
        <dbReference type="ARBA" id="ARBA00023014"/>
    </source>
</evidence>
<feature type="binding site" evidence="7">
    <location>
        <position position="381"/>
    </location>
    <ligand>
        <name>S-adenosyl-L-methionine</name>
        <dbReference type="ChEBI" id="CHEBI:59789"/>
    </ligand>
</feature>
<evidence type="ECO:0000259" key="9">
    <source>
        <dbReference type="PROSITE" id="PS50926"/>
    </source>
</evidence>
<dbReference type="Gene3D" id="2.40.50.140">
    <property type="entry name" value="Nucleic acid-binding proteins"/>
    <property type="match status" value="1"/>
</dbReference>
<name>A0ABV2JH59_9STRE</name>
<feature type="active site" description="Nucleophile" evidence="7">
    <location>
        <position position="408"/>
    </location>
</feature>
<dbReference type="NCBIfam" id="TIGR00479">
    <property type="entry name" value="rumA"/>
    <property type="match status" value="1"/>
</dbReference>
<dbReference type="Pfam" id="PF01938">
    <property type="entry name" value="TRAM"/>
    <property type="match status" value="1"/>
</dbReference>
<dbReference type="PANTHER" id="PTHR11061:SF45">
    <property type="match status" value="1"/>
</dbReference>